<keyword evidence="1" id="KW-0830">Ubiquinone</keyword>
<reference evidence="1 2" key="1">
    <citation type="submission" date="2018-05" db="EMBL/GenBank/DDBJ databases">
        <title>The Hungate 1000. A catalogue of reference genomes from the rumen microbiome.</title>
        <authorList>
            <person name="Kelly W."/>
        </authorList>
    </citation>
    <scope>NUCLEOTIDE SEQUENCE [LARGE SCALE GENOMIC DNA]</scope>
    <source>
        <strain evidence="1 2">NLAE-zl-C242</strain>
    </source>
</reference>
<dbReference type="SUPFAM" id="SSF52833">
    <property type="entry name" value="Thioredoxin-like"/>
    <property type="match status" value="1"/>
</dbReference>
<gene>
    <name evidence="1" type="ORF">A8806_103183</name>
</gene>
<dbReference type="InterPro" id="IPR036249">
    <property type="entry name" value="Thioredoxin-like_sf"/>
</dbReference>
<dbReference type="InterPro" id="IPR028431">
    <property type="entry name" value="NADP_DH_HndA-like"/>
</dbReference>
<dbReference type="PANTHER" id="PTHR43342:SF2">
    <property type="entry name" value="POTENTIAL NAD-REDUCING HYDROGENASE SUBUNIT"/>
    <property type="match status" value="1"/>
</dbReference>
<keyword evidence="2" id="KW-1185">Reference proteome</keyword>
<evidence type="ECO:0000313" key="2">
    <source>
        <dbReference type="Proteomes" id="UP000245845"/>
    </source>
</evidence>
<protein>
    <submittedName>
        <fullName evidence="1">NADH:ubiquinone oxidoreductase subunit E</fullName>
    </submittedName>
</protein>
<dbReference type="Proteomes" id="UP000245845">
    <property type="component" value="Unassembled WGS sequence"/>
</dbReference>
<comment type="caution">
    <text evidence="1">The sequence shown here is derived from an EMBL/GenBank/DDBJ whole genome shotgun (WGS) entry which is preliminary data.</text>
</comment>
<accession>A0A2Y9BBT0</accession>
<dbReference type="CDD" id="cd02980">
    <property type="entry name" value="TRX_Fd_family"/>
    <property type="match status" value="1"/>
</dbReference>
<dbReference type="AlphaFoldDB" id="A0A2Y9BBT0"/>
<sequence>MNDSQKAGQTEEILQYYSQMDNKSDQDNIVQMLRELQEVNGCITSELKRRAAEAAGVSPSVIQVLVKIYPSLKEAAYQHEIVVCTGKACTDKGSQELLKILGRELKTQKNGISKDGKVCIKTRPCLKQCRTAPNILIDGKLYSNMTAKDVLKLVK</sequence>
<dbReference type="Pfam" id="PF01257">
    <property type="entry name" value="2Fe-2S_thioredx"/>
    <property type="match status" value="1"/>
</dbReference>
<organism evidence="1 2">
    <name type="scientific">Faecalicatena orotica</name>
    <dbReference type="NCBI Taxonomy" id="1544"/>
    <lineage>
        <taxon>Bacteria</taxon>
        <taxon>Bacillati</taxon>
        <taxon>Bacillota</taxon>
        <taxon>Clostridia</taxon>
        <taxon>Lachnospirales</taxon>
        <taxon>Lachnospiraceae</taxon>
        <taxon>Faecalicatena</taxon>
    </lineage>
</organism>
<dbReference type="PANTHER" id="PTHR43342">
    <property type="entry name" value="NADH-QUINONE OXIDOREDUCTASE, E SUBUNIT"/>
    <property type="match status" value="1"/>
</dbReference>
<proteinExistence type="predicted"/>
<dbReference type="Gene3D" id="3.40.30.10">
    <property type="entry name" value="Glutaredoxin"/>
    <property type="match status" value="1"/>
</dbReference>
<evidence type="ECO:0000313" key="1">
    <source>
        <dbReference type="EMBL" id="PWJ30779.1"/>
    </source>
</evidence>
<dbReference type="RefSeq" id="WP_242995972.1">
    <property type="nucleotide sequence ID" value="NZ_BAAACK010000004.1"/>
</dbReference>
<dbReference type="EMBL" id="QGDL01000003">
    <property type="protein sequence ID" value="PWJ30779.1"/>
    <property type="molecule type" value="Genomic_DNA"/>
</dbReference>
<name>A0A2Y9BBT0_9FIRM</name>